<comment type="subcellular location">
    <subcellularLocation>
        <location evidence="1">Cell membrane</location>
        <topology evidence="1">Multi-pass membrane protein</topology>
    </subcellularLocation>
</comment>
<feature type="transmembrane region" description="Helical" evidence="6">
    <location>
        <begin position="297"/>
        <end position="320"/>
    </location>
</feature>
<reference evidence="8 10" key="1">
    <citation type="submission" date="2014-12" db="EMBL/GenBank/DDBJ databases">
        <title>Draft genome sequences of 29 type strains of Enterococci.</title>
        <authorList>
            <person name="Zhong Z."/>
            <person name="Sun Z."/>
            <person name="Liu W."/>
            <person name="Zhang W."/>
            <person name="Zhang H."/>
        </authorList>
    </citation>
    <scope>NUCLEOTIDE SEQUENCE [LARGE SCALE GENOMIC DNA]</scope>
    <source>
        <strain evidence="8 10">DSM 22801</strain>
    </source>
</reference>
<dbReference type="Proteomes" id="UP000183039">
    <property type="component" value="Unassembled WGS sequence"/>
</dbReference>
<evidence type="ECO:0000256" key="3">
    <source>
        <dbReference type="ARBA" id="ARBA00022692"/>
    </source>
</evidence>
<feature type="transmembrane region" description="Helical" evidence="6">
    <location>
        <begin position="84"/>
        <end position="107"/>
    </location>
</feature>
<dbReference type="Proteomes" id="UP000065511">
    <property type="component" value="Chromosome"/>
</dbReference>
<name>A0A0S3KBC8_9ENTE</name>
<protein>
    <recommendedName>
        <fullName evidence="11">Polysaccharide biosynthesis protein C-terminal domain-containing protein</fullName>
    </recommendedName>
</protein>
<dbReference type="InterPro" id="IPR050833">
    <property type="entry name" value="Poly_Biosynth_Transport"/>
</dbReference>
<keyword evidence="9" id="KW-1185">Reference proteome</keyword>
<dbReference type="AlphaFoldDB" id="A0A0S3KBC8"/>
<feature type="transmembrane region" description="Helical" evidence="6">
    <location>
        <begin position="416"/>
        <end position="433"/>
    </location>
</feature>
<feature type="transmembrane region" description="Helical" evidence="6">
    <location>
        <begin position="213"/>
        <end position="239"/>
    </location>
</feature>
<feature type="transmembrane region" description="Helical" evidence="6">
    <location>
        <begin position="360"/>
        <end position="379"/>
    </location>
</feature>
<feature type="transmembrane region" description="Helical" evidence="6">
    <location>
        <begin position="326"/>
        <end position="348"/>
    </location>
</feature>
<evidence type="ECO:0008006" key="11">
    <source>
        <dbReference type="Google" id="ProtNLM"/>
    </source>
</evidence>
<keyword evidence="3 6" id="KW-0812">Transmembrane</keyword>
<feature type="transmembrane region" description="Helical" evidence="6">
    <location>
        <begin position="251"/>
        <end position="276"/>
    </location>
</feature>
<keyword evidence="4 6" id="KW-1133">Transmembrane helix</keyword>
<evidence type="ECO:0000313" key="9">
    <source>
        <dbReference type="Proteomes" id="UP000065511"/>
    </source>
</evidence>
<proteinExistence type="predicted"/>
<evidence type="ECO:0000313" key="8">
    <source>
        <dbReference type="EMBL" id="OJG91467.1"/>
    </source>
</evidence>
<dbReference type="EMBL" id="CP013614">
    <property type="protein sequence ID" value="ALS01633.1"/>
    <property type="molecule type" value="Genomic_DNA"/>
</dbReference>
<evidence type="ECO:0000256" key="6">
    <source>
        <dbReference type="SAM" id="Phobius"/>
    </source>
</evidence>
<keyword evidence="5 6" id="KW-0472">Membrane</keyword>
<keyword evidence="2" id="KW-1003">Cell membrane</keyword>
<sequence>MRKRILTSLSYTFTSNMVNLFTSFFLIIFVPKFIGVELYGYWQLYIFYTTYLQYVTFGIPEGIYLEFGGSHYNELPKKSLRNQFLNLFVVSLFCMLLLIFVGIYGISTDSQKSTVLIFSAIALLLIVPRSVLTYELQATDELKLFSVAMILEKMLLIIGIISLVILRVTKFEYFIIVDLFSKLVTNILLVYVSRSLVFGKIKSLSIGIKDSVYFCKIGINVTLSNLSSILVMGIIRMSIELKWSIQVFGKISLIISMTNMIMVFINSISIVFFPILKRMESNKLKEAFKYIDKLLSSLILNILFLYFPIYLFLQLFLPAYSSGLKYLAFIFPMTIFESKIAMLYNTYLKVLRMERKLLQVNILMVLMTIVVIYPVIWIFESLDGAVFMITIVSILKSYFFRRILNAKLEINQSASIPWDSIIVLTFVCCSIFFSLNQVFLIMLIIVSVFNVYNFSKNRNAWRHLKENINSNS</sequence>
<feature type="transmembrane region" description="Helical" evidence="6">
    <location>
        <begin position="12"/>
        <end position="30"/>
    </location>
</feature>
<accession>A0A0S3KBC8</accession>
<evidence type="ECO:0000313" key="10">
    <source>
        <dbReference type="Proteomes" id="UP000183039"/>
    </source>
</evidence>
<dbReference type="EMBL" id="JXLC01000014">
    <property type="protein sequence ID" value="OJG91467.1"/>
    <property type="molecule type" value="Genomic_DNA"/>
</dbReference>
<dbReference type="GO" id="GO:0005886">
    <property type="term" value="C:plasma membrane"/>
    <property type="evidence" value="ECO:0007669"/>
    <property type="project" value="UniProtKB-SubCell"/>
</dbReference>
<gene>
    <name evidence="7" type="ORF">ATZ33_09700</name>
    <name evidence="8" type="ORF">RV15_GL000744</name>
</gene>
<organism evidence="8 10">
    <name type="scientific">Enterococcus silesiacus</name>
    <dbReference type="NCBI Taxonomy" id="332949"/>
    <lineage>
        <taxon>Bacteria</taxon>
        <taxon>Bacillati</taxon>
        <taxon>Bacillota</taxon>
        <taxon>Bacilli</taxon>
        <taxon>Lactobacillales</taxon>
        <taxon>Enterococcaceae</taxon>
        <taxon>Enterococcus</taxon>
    </lineage>
</organism>
<dbReference type="KEGG" id="ess:ATZ33_09700"/>
<evidence type="ECO:0000256" key="4">
    <source>
        <dbReference type="ARBA" id="ARBA00022989"/>
    </source>
</evidence>
<evidence type="ECO:0000313" key="7">
    <source>
        <dbReference type="EMBL" id="ALS01633.1"/>
    </source>
</evidence>
<evidence type="ECO:0000256" key="1">
    <source>
        <dbReference type="ARBA" id="ARBA00004651"/>
    </source>
</evidence>
<evidence type="ECO:0000256" key="2">
    <source>
        <dbReference type="ARBA" id="ARBA00022475"/>
    </source>
</evidence>
<dbReference type="RefSeq" id="WP_071878063.1">
    <property type="nucleotide sequence ID" value="NZ_JXLC01000014.1"/>
</dbReference>
<feature type="transmembrane region" description="Helical" evidence="6">
    <location>
        <begin position="42"/>
        <end position="63"/>
    </location>
</feature>
<evidence type="ECO:0000256" key="5">
    <source>
        <dbReference type="ARBA" id="ARBA00023136"/>
    </source>
</evidence>
<dbReference type="PANTHER" id="PTHR30250:SF11">
    <property type="entry name" value="O-ANTIGEN TRANSPORTER-RELATED"/>
    <property type="match status" value="1"/>
</dbReference>
<feature type="transmembrane region" description="Helical" evidence="6">
    <location>
        <begin position="171"/>
        <end position="192"/>
    </location>
</feature>
<reference evidence="7 9" key="2">
    <citation type="submission" date="2015-12" db="EMBL/GenBank/DDBJ databases">
        <authorList>
            <person name="Lauer A."/>
            <person name="Humrighouse B."/>
            <person name="Loparev V."/>
            <person name="Shewmaker P.L."/>
            <person name="Whitney A.M."/>
            <person name="McLaughlin R.W."/>
        </authorList>
    </citation>
    <scope>NUCLEOTIDE SEQUENCE [LARGE SCALE GENOMIC DNA]</scope>
    <source>
        <strain evidence="7 9">LMG 23085</strain>
    </source>
</reference>
<feature type="transmembrane region" description="Helical" evidence="6">
    <location>
        <begin position="113"/>
        <end position="132"/>
    </location>
</feature>
<feature type="transmembrane region" description="Helical" evidence="6">
    <location>
        <begin position="144"/>
        <end position="165"/>
    </location>
</feature>
<dbReference type="OrthoDB" id="385011at2"/>
<dbReference type="PANTHER" id="PTHR30250">
    <property type="entry name" value="PST FAMILY PREDICTED COLANIC ACID TRANSPORTER"/>
    <property type="match status" value="1"/>
</dbReference>